<keyword evidence="5 7" id="KW-0808">Transferase</keyword>
<keyword evidence="4 7" id="KW-0566">Pantothenate biosynthesis</keyword>
<comment type="subcellular location">
    <subcellularLocation>
        <location evidence="7">Cytoplasm</location>
    </subcellularLocation>
</comment>
<comment type="cofactor">
    <cofactor evidence="7 10">
        <name>Mg(2+)</name>
        <dbReference type="ChEBI" id="CHEBI:18420"/>
    </cofactor>
    <text evidence="7 10">Binds 1 Mg(2+) ion per subunit.</text>
</comment>
<keyword evidence="12" id="KW-1185">Reference proteome</keyword>
<feature type="binding site" evidence="7 9">
    <location>
        <begin position="46"/>
        <end position="47"/>
    </location>
    <ligand>
        <name>3-methyl-2-oxobutanoate</name>
        <dbReference type="ChEBI" id="CHEBI:11851"/>
    </ligand>
</feature>
<dbReference type="CDD" id="cd06557">
    <property type="entry name" value="KPHMT-like"/>
    <property type="match status" value="1"/>
</dbReference>
<feature type="binding site" evidence="7 10">
    <location>
        <position position="46"/>
    </location>
    <ligand>
        <name>Mg(2+)</name>
        <dbReference type="ChEBI" id="CHEBI:18420"/>
    </ligand>
</feature>
<keyword evidence="7 10" id="KW-0460">Magnesium</keyword>
<dbReference type="PANTHER" id="PTHR20881">
    <property type="entry name" value="3-METHYL-2-OXOBUTANOATE HYDROXYMETHYLTRANSFERASE"/>
    <property type="match status" value="1"/>
</dbReference>
<evidence type="ECO:0000256" key="9">
    <source>
        <dbReference type="PIRSR" id="PIRSR000388-2"/>
    </source>
</evidence>
<organism evidence="11 12">
    <name type="scientific">Pelovirga terrestris</name>
    <dbReference type="NCBI Taxonomy" id="2771352"/>
    <lineage>
        <taxon>Bacteria</taxon>
        <taxon>Pseudomonadati</taxon>
        <taxon>Thermodesulfobacteriota</taxon>
        <taxon>Desulfuromonadia</taxon>
        <taxon>Geobacterales</taxon>
        <taxon>Geobacteraceae</taxon>
        <taxon>Pelovirga</taxon>
    </lineage>
</organism>
<evidence type="ECO:0000256" key="6">
    <source>
        <dbReference type="ARBA" id="ARBA00056497"/>
    </source>
</evidence>
<evidence type="ECO:0000256" key="5">
    <source>
        <dbReference type="ARBA" id="ARBA00022679"/>
    </source>
</evidence>
<proteinExistence type="inferred from homology"/>
<feature type="binding site" evidence="7 9">
    <location>
        <position position="85"/>
    </location>
    <ligand>
        <name>3-methyl-2-oxobutanoate</name>
        <dbReference type="ChEBI" id="CHEBI:11851"/>
    </ligand>
</feature>
<evidence type="ECO:0000256" key="1">
    <source>
        <dbReference type="ARBA" id="ARBA00005033"/>
    </source>
</evidence>
<comment type="pathway">
    <text evidence="1 7">Cofactor biosynthesis; (R)-pantothenate biosynthesis; (R)-pantoate from 3-methyl-2-oxobutanoate: step 1/2.</text>
</comment>
<evidence type="ECO:0000313" key="11">
    <source>
        <dbReference type="EMBL" id="MBD1399101.1"/>
    </source>
</evidence>
<feature type="binding site" evidence="7 10">
    <location>
        <position position="85"/>
    </location>
    <ligand>
        <name>Mg(2+)</name>
        <dbReference type="ChEBI" id="CHEBI:18420"/>
    </ligand>
</feature>
<dbReference type="PANTHER" id="PTHR20881:SF0">
    <property type="entry name" value="3-METHYL-2-OXOBUTANOATE HYDROXYMETHYLTRANSFERASE"/>
    <property type="match status" value="1"/>
</dbReference>
<comment type="similarity">
    <text evidence="2 7">Belongs to the PanB family.</text>
</comment>
<protein>
    <recommendedName>
        <fullName evidence="7">3-methyl-2-oxobutanoate hydroxymethyltransferase</fullName>
        <ecNumber evidence="7">2.1.2.11</ecNumber>
    </recommendedName>
    <alternativeName>
        <fullName evidence="7">Ketopantoate hydroxymethyltransferase</fullName>
        <shortName evidence="7">KPHMT</shortName>
    </alternativeName>
</protein>
<dbReference type="InterPro" id="IPR015813">
    <property type="entry name" value="Pyrv/PenolPyrv_kinase-like_dom"/>
</dbReference>
<dbReference type="Pfam" id="PF02548">
    <property type="entry name" value="Pantoate_transf"/>
    <property type="match status" value="1"/>
</dbReference>
<feature type="binding site" evidence="7 9">
    <location>
        <position position="115"/>
    </location>
    <ligand>
        <name>3-methyl-2-oxobutanoate</name>
        <dbReference type="ChEBI" id="CHEBI:11851"/>
    </ligand>
</feature>
<evidence type="ECO:0000256" key="10">
    <source>
        <dbReference type="PIRSR" id="PIRSR000388-3"/>
    </source>
</evidence>
<dbReference type="Proteomes" id="UP000632828">
    <property type="component" value="Unassembled WGS sequence"/>
</dbReference>
<evidence type="ECO:0000256" key="4">
    <source>
        <dbReference type="ARBA" id="ARBA00022655"/>
    </source>
</evidence>
<feature type="active site" description="Proton acceptor" evidence="7 8">
    <location>
        <position position="184"/>
    </location>
</feature>
<dbReference type="HAMAP" id="MF_00156">
    <property type="entry name" value="PanB"/>
    <property type="match status" value="1"/>
</dbReference>
<name>A0A8J6QMZ7_9BACT</name>
<dbReference type="InterPro" id="IPR040442">
    <property type="entry name" value="Pyrv_kinase-like_dom_sf"/>
</dbReference>
<dbReference type="InterPro" id="IPR003700">
    <property type="entry name" value="Pantoate_hydroxy_MeTrfase"/>
</dbReference>
<dbReference type="GO" id="GO:0015940">
    <property type="term" value="P:pantothenate biosynthetic process"/>
    <property type="evidence" value="ECO:0007669"/>
    <property type="project" value="UniProtKB-UniRule"/>
</dbReference>
<sequence length="267" mass="29050">MQKRKTILDIARMKQDKSKIAVLTAYDYPFARLMDEAGIDVILVGDSVGSVVSGYDNTLPVTMDEMIYHTRAVMRGSRQALVVTDMPFMSYQSDIRDARINAGRLIKEGGAQAVKLEGGVPMAATIRALVDIDIPVVGHIGLTPQSIHRMGGFRVQGRADDQAQQLIADARAVEEAGAFALVLEGIPAPLAREITRLLTIPTIGIGAGIGCDGQVLVIHDLLGLYDKYAPKFVKRYADVAPVISRGIEDYIQEVKQGIFPTDDHSFK</sequence>
<comment type="catalytic activity">
    <reaction evidence="7">
        <text>(6R)-5,10-methylene-5,6,7,8-tetrahydrofolate + 3-methyl-2-oxobutanoate + H2O = 2-dehydropantoate + (6S)-5,6,7,8-tetrahydrofolate</text>
        <dbReference type="Rhea" id="RHEA:11824"/>
        <dbReference type="ChEBI" id="CHEBI:11561"/>
        <dbReference type="ChEBI" id="CHEBI:11851"/>
        <dbReference type="ChEBI" id="CHEBI:15377"/>
        <dbReference type="ChEBI" id="CHEBI:15636"/>
        <dbReference type="ChEBI" id="CHEBI:57453"/>
        <dbReference type="EC" id="2.1.2.11"/>
    </reaction>
</comment>
<comment type="caution">
    <text evidence="11">The sequence shown here is derived from an EMBL/GenBank/DDBJ whole genome shotgun (WGS) entry which is preliminary data.</text>
</comment>
<reference evidence="11" key="1">
    <citation type="submission" date="2020-09" db="EMBL/GenBank/DDBJ databases">
        <title>Pelobacter alkaliphilus sp. nov., a novel anaerobic arsenate-reducing bacterium from terrestrial mud volcano.</title>
        <authorList>
            <person name="Khomyakova M.A."/>
            <person name="Merkel A.Y."/>
            <person name="Slobodkin A.I."/>
        </authorList>
    </citation>
    <scope>NUCLEOTIDE SEQUENCE</scope>
    <source>
        <strain evidence="11">M08fum</strain>
    </source>
</reference>
<evidence type="ECO:0000256" key="8">
    <source>
        <dbReference type="PIRSR" id="PIRSR000388-1"/>
    </source>
</evidence>
<dbReference type="SUPFAM" id="SSF51621">
    <property type="entry name" value="Phosphoenolpyruvate/pyruvate domain"/>
    <property type="match status" value="1"/>
</dbReference>
<dbReference type="UniPathway" id="UPA00028">
    <property type="reaction ID" value="UER00003"/>
</dbReference>
<dbReference type="FunFam" id="3.20.20.60:FF:000003">
    <property type="entry name" value="3-methyl-2-oxobutanoate hydroxymethyltransferase"/>
    <property type="match status" value="1"/>
</dbReference>
<dbReference type="GO" id="GO:0005737">
    <property type="term" value="C:cytoplasm"/>
    <property type="evidence" value="ECO:0007669"/>
    <property type="project" value="UniProtKB-SubCell"/>
</dbReference>
<dbReference type="GO" id="GO:0003864">
    <property type="term" value="F:3-methyl-2-oxobutanoate hydroxymethyltransferase activity"/>
    <property type="evidence" value="ECO:0007669"/>
    <property type="project" value="UniProtKB-UniRule"/>
</dbReference>
<dbReference type="NCBIfam" id="NF001452">
    <property type="entry name" value="PRK00311.1"/>
    <property type="match status" value="1"/>
</dbReference>
<keyword evidence="7 10" id="KW-0479">Metal-binding</keyword>
<dbReference type="RefSeq" id="WP_191153627.1">
    <property type="nucleotide sequence ID" value="NZ_JACWUN010000001.1"/>
</dbReference>
<dbReference type="Gene3D" id="3.20.20.60">
    <property type="entry name" value="Phosphoenolpyruvate-binding domains"/>
    <property type="match status" value="1"/>
</dbReference>
<feature type="binding site" evidence="7 10">
    <location>
        <position position="117"/>
    </location>
    <ligand>
        <name>Mg(2+)</name>
        <dbReference type="ChEBI" id="CHEBI:18420"/>
    </ligand>
</feature>
<evidence type="ECO:0000256" key="2">
    <source>
        <dbReference type="ARBA" id="ARBA00008676"/>
    </source>
</evidence>
<accession>A0A8J6QMZ7</accession>
<comment type="function">
    <text evidence="6 7">Catalyzes the reversible reaction in which hydroxymethyl group from 5,10-methylenetetrahydrofolate is transferred onto alpha-ketoisovalerate to form ketopantoate.</text>
</comment>
<evidence type="ECO:0000256" key="3">
    <source>
        <dbReference type="ARBA" id="ARBA00011424"/>
    </source>
</evidence>
<dbReference type="AlphaFoldDB" id="A0A8J6QMZ7"/>
<gene>
    <name evidence="7 11" type="primary">panB</name>
    <name evidence="11" type="ORF">ICT70_00265</name>
</gene>
<dbReference type="EC" id="2.1.2.11" evidence="7"/>
<comment type="subunit">
    <text evidence="3 7">Homodecamer; pentamer of dimers.</text>
</comment>
<dbReference type="EMBL" id="JACWUN010000001">
    <property type="protein sequence ID" value="MBD1399101.1"/>
    <property type="molecule type" value="Genomic_DNA"/>
</dbReference>
<dbReference type="PIRSF" id="PIRSF000388">
    <property type="entry name" value="Pantoate_hydroxy_MeTrfase"/>
    <property type="match status" value="1"/>
</dbReference>
<keyword evidence="7" id="KW-0963">Cytoplasm</keyword>
<dbReference type="NCBIfam" id="TIGR00222">
    <property type="entry name" value="panB"/>
    <property type="match status" value="1"/>
</dbReference>
<evidence type="ECO:0000256" key="7">
    <source>
        <dbReference type="HAMAP-Rule" id="MF_00156"/>
    </source>
</evidence>
<dbReference type="GO" id="GO:0000287">
    <property type="term" value="F:magnesium ion binding"/>
    <property type="evidence" value="ECO:0007669"/>
    <property type="project" value="TreeGrafter"/>
</dbReference>
<evidence type="ECO:0000313" key="12">
    <source>
        <dbReference type="Proteomes" id="UP000632828"/>
    </source>
</evidence>